<organism evidence="1 2">
    <name type="scientific">Luteococcus japonicus LSP_Lj1</name>
    <dbReference type="NCBI Taxonomy" id="1255658"/>
    <lineage>
        <taxon>Bacteria</taxon>
        <taxon>Bacillati</taxon>
        <taxon>Actinomycetota</taxon>
        <taxon>Actinomycetes</taxon>
        <taxon>Propionibacteriales</taxon>
        <taxon>Propionibacteriaceae</taxon>
        <taxon>Luteococcus</taxon>
    </lineage>
</organism>
<evidence type="ECO:0000313" key="1">
    <source>
        <dbReference type="EMBL" id="SJN35868.1"/>
    </source>
</evidence>
<dbReference type="Proteomes" id="UP000188342">
    <property type="component" value="Unassembled WGS sequence"/>
</dbReference>
<reference evidence="1 2" key="1">
    <citation type="submission" date="2017-02" db="EMBL/GenBank/DDBJ databases">
        <authorList>
            <person name="Peterson S.W."/>
        </authorList>
    </citation>
    <scope>NUCLEOTIDE SEQUENCE [LARGE SCALE GENOMIC DNA]</scope>
    <source>
        <strain evidence="1 2">LSP_Lj1</strain>
    </source>
</reference>
<proteinExistence type="predicted"/>
<keyword evidence="2" id="KW-1185">Reference proteome</keyword>
<evidence type="ECO:0000313" key="2">
    <source>
        <dbReference type="Proteomes" id="UP000188342"/>
    </source>
</evidence>
<accession>A0A1R4JV54</accession>
<sequence>MGAMSGVLVFVPCSPERALALSDGESFASCQAFAVTPSLLRALDLTPADDEDAEYGCMLLASVWGLAQYGTRLVLVAEVPQGQVGEGDDADNGGVRVSGLRLGHVQSFFTDEAGQSLVAEASRAVEGLGLDEAWETDEVQQLMRGTSLLWHSVEELARLGKDV</sequence>
<protein>
    <submittedName>
        <fullName evidence="1">Uncharacterized protein</fullName>
    </submittedName>
</protein>
<dbReference type="STRING" id="1255658.FM114_09785"/>
<name>A0A1R4JV54_9ACTN</name>
<dbReference type="Pfam" id="PF21853">
    <property type="entry name" value="DUF6912"/>
    <property type="match status" value="1"/>
</dbReference>
<dbReference type="EMBL" id="FUKQ01000035">
    <property type="protein sequence ID" value="SJN35868.1"/>
    <property type="molecule type" value="Genomic_DNA"/>
</dbReference>
<dbReference type="InterPro" id="IPR054206">
    <property type="entry name" value="DUF6912"/>
</dbReference>
<dbReference type="AlphaFoldDB" id="A0A1R4JV54"/>
<gene>
    <name evidence="1" type="ORF">FM114_09785</name>
</gene>